<feature type="domain" description="Ribosomal protein bL31m N-terminal" evidence="4">
    <location>
        <begin position="37"/>
        <end position="74"/>
    </location>
</feature>
<keyword evidence="7" id="KW-1185">Reference proteome</keyword>
<keyword evidence="1" id="KW-0689">Ribosomal protein</keyword>
<dbReference type="SUPFAM" id="SSF143800">
    <property type="entry name" value="L28p-like"/>
    <property type="match status" value="1"/>
</dbReference>
<dbReference type="PANTHER" id="PTHR28174:SF1">
    <property type="entry name" value="LARGE RIBOSOMAL SUBUNIT PROTEIN BL31M"/>
    <property type="match status" value="1"/>
</dbReference>
<dbReference type="AlphaFoldDB" id="A0A9W8DMU6"/>
<dbReference type="InterPro" id="IPR034704">
    <property type="entry name" value="Ribosomal_bL28/bL31-like_sf"/>
</dbReference>
<evidence type="ECO:0000256" key="1">
    <source>
        <dbReference type="ARBA" id="ARBA00022980"/>
    </source>
</evidence>
<dbReference type="GO" id="GO:0005762">
    <property type="term" value="C:mitochondrial large ribosomal subunit"/>
    <property type="evidence" value="ECO:0007669"/>
    <property type="project" value="InterPro"/>
</dbReference>
<protein>
    <recommendedName>
        <fullName evidence="4">Ribosomal protein bL31m N-terminal domain-containing protein</fullName>
    </recommendedName>
</protein>
<dbReference type="GO" id="GO:0032543">
    <property type="term" value="P:mitochondrial translation"/>
    <property type="evidence" value="ECO:0007669"/>
    <property type="project" value="InterPro"/>
</dbReference>
<sequence>MYTLHRSLAQLSVRGARTYASVTKKRYTGPTTHPQVFNQRVTLTDGSTITLRTTSPRPQIKLTKDTRNHPLWNPEFASAATDDTTHIEKFSDKFGSFDGMDDLFHTESANVEEDLESMQRSAQQEELKRVNKHIK</sequence>
<comment type="caution">
    <text evidence="5">The sequence shown here is derived from an EMBL/GenBank/DDBJ whole genome shotgun (WGS) entry which is preliminary data.</text>
</comment>
<dbReference type="InterPro" id="IPR048874">
    <property type="entry name" value="Ribosomal_bL31m_N"/>
</dbReference>
<evidence type="ECO:0000313" key="5">
    <source>
        <dbReference type="EMBL" id="KAJ1910950.1"/>
    </source>
</evidence>
<evidence type="ECO:0000256" key="3">
    <source>
        <dbReference type="SAM" id="MobiDB-lite"/>
    </source>
</evidence>
<reference evidence="5" key="1">
    <citation type="submission" date="2022-07" db="EMBL/GenBank/DDBJ databases">
        <title>Phylogenomic reconstructions and comparative analyses of Kickxellomycotina fungi.</title>
        <authorList>
            <person name="Reynolds N.K."/>
            <person name="Stajich J.E."/>
            <person name="Barry K."/>
            <person name="Grigoriev I.V."/>
            <person name="Crous P."/>
            <person name="Smith M.E."/>
        </authorList>
    </citation>
    <scope>NUCLEOTIDE SEQUENCE</scope>
    <source>
        <strain evidence="5">RSA 861</strain>
    </source>
</reference>
<dbReference type="PANTHER" id="PTHR28174">
    <property type="entry name" value="54S RIBOSOMAL PROTEIN L36, MITOCHONDRIAL"/>
    <property type="match status" value="1"/>
</dbReference>
<evidence type="ECO:0000313" key="7">
    <source>
        <dbReference type="Proteomes" id="UP001150569"/>
    </source>
</evidence>
<organism evidence="5 7">
    <name type="scientific">Tieghemiomyces parasiticus</name>
    <dbReference type="NCBI Taxonomy" id="78921"/>
    <lineage>
        <taxon>Eukaryota</taxon>
        <taxon>Fungi</taxon>
        <taxon>Fungi incertae sedis</taxon>
        <taxon>Zoopagomycota</taxon>
        <taxon>Kickxellomycotina</taxon>
        <taxon>Dimargaritomycetes</taxon>
        <taxon>Dimargaritales</taxon>
        <taxon>Dimargaritaceae</taxon>
        <taxon>Tieghemiomyces</taxon>
    </lineage>
</organism>
<dbReference type="Gene3D" id="6.20.130.10">
    <property type="match status" value="1"/>
</dbReference>
<evidence type="ECO:0000256" key="2">
    <source>
        <dbReference type="ARBA" id="ARBA00023274"/>
    </source>
</evidence>
<proteinExistence type="predicted"/>
<dbReference type="Proteomes" id="UP001150569">
    <property type="component" value="Unassembled WGS sequence"/>
</dbReference>
<name>A0A9W8DMU6_9FUNG</name>
<dbReference type="OrthoDB" id="5587740at2759"/>
<dbReference type="InterPro" id="IPR034600">
    <property type="entry name" value="Ribosomal_bL31m"/>
</dbReference>
<accession>A0A9W8DMU6</accession>
<keyword evidence="2" id="KW-0687">Ribonucleoprotein</keyword>
<evidence type="ECO:0000259" key="4">
    <source>
        <dbReference type="Pfam" id="PF21492"/>
    </source>
</evidence>
<dbReference type="EMBL" id="JANBPT010000318">
    <property type="protein sequence ID" value="KAJ1923687.1"/>
    <property type="molecule type" value="Genomic_DNA"/>
</dbReference>
<dbReference type="GO" id="GO:0003735">
    <property type="term" value="F:structural constituent of ribosome"/>
    <property type="evidence" value="ECO:0007669"/>
    <property type="project" value="InterPro"/>
</dbReference>
<evidence type="ECO:0000313" key="6">
    <source>
        <dbReference type="EMBL" id="KAJ1923687.1"/>
    </source>
</evidence>
<dbReference type="Pfam" id="PF21492">
    <property type="entry name" value="bL31_N"/>
    <property type="match status" value="1"/>
</dbReference>
<gene>
    <name evidence="6" type="ORF">IWQ60_005713</name>
    <name evidence="5" type="ORF">IWQ60_010378</name>
</gene>
<dbReference type="EMBL" id="JANBPT010000986">
    <property type="protein sequence ID" value="KAJ1910950.1"/>
    <property type="molecule type" value="Genomic_DNA"/>
</dbReference>
<feature type="region of interest" description="Disordered" evidence="3">
    <location>
        <begin position="113"/>
        <end position="135"/>
    </location>
</feature>